<evidence type="ECO:0000313" key="2">
    <source>
        <dbReference type="Proteomes" id="UP001056120"/>
    </source>
</evidence>
<sequence length="151" mass="16353">MERSNYNRGGSDGGNRGSHGGRNRNYQQGGGRGKGGARESGGLGRGRGQQTHWTPAYPGHNAPGGSRRSRVACDLQVHEVSHVEAGFATSLSVNTTLRYDVTFSTRPNSSVRQIEEKLCSSFKTAIMRWGQSAYTHVKRHFLDCIGEGVCA</sequence>
<dbReference type="Proteomes" id="UP001056120">
    <property type="component" value="Linkage Group LG12"/>
</dbReference>
<reference evidence="1 2" key="2">
    <citation type="journal article" date="2022" name="Mol. Ecol. Resour.">
        <title>The genomes of chicory, endive, great burdock and yacon provide insights into Asteraceae paleo-polyploidization history and plant inulin production.</title>
        <authorList>
            <person name="Fan W."/>
            <person name="Wang S."/>
            <person name="Wang H."/>
            <person name="Wang A."/>
            <person name="Jiang F."/>
            <person name="Liu H."/>
            <person name="Zhao H."/>
            <person name="Xu D."/>
            <person name="Zhang Y."/>
        </authorList>
    </citation>
    <scope>NUCLEOTIDE SEQUENCE [LARGE SCALE GENOMIC DNA]</scope>
    <source>
        <strain evidence="2">cv. Yunnan</strain>
        <tissue evidence="1">Leaves</tissue>
    </source>
</reference>
<dbReference type="EMBL" id="CM042029">
    <property type="protein sequence ID" value="KAI3796263.1"/>
    <property type="molecule type" value="Genomic_DNA"/>
</dbReference>
<accession>A0ACB9HLR4</accession>
<name>A0ACB9HLR4_9ASTR</name>
<evidence type="ECO:0000313" key="1">
    <source>
        <dbReference type="EMBL" id="KAI3796263.1"/>
    </source>
</evidence>
<keyword evidence="2" id="KW-1185">Reference proteome</keyword>
<proteinExistence type="predicted"/>
<organism evidence="1 2">
    <name type="scientific">Smallanthus sonchifolius</name>
    <dbReference type="NCBI Taxonomy" id="185202"/>
    <lineage>
        <taxon>Eukaryota</taxon>
        <taxon>Viridiplantae</taxon>
        <taxon>Streptophyta</taxon>
        <taxon>Embryophyta</taxon>
        <taxon>Tracheophyta</taxon>
        <taxon>Spermatophyta</taxon>
        <taxon>Magnoliopsida</taxon>
        <taxon>eudicotyledons</taxon>
        <taxon>Gunneridae</taxon>
        <taxon>Pentapetalae</taxon>
        <taxon>asterids</taxon>
        <taxon>campanulids</taxon>
        <taxon>Asterales</taxon>
        <taxon>Asteraceae</taxon>
        <taxon>Asteroideae</taxon>
        <taxon>Heliantheae alliance</taxon>
        <taxon>Millerieae</taxon>
        <taxon>Smallanthus</taxon>
    </lineage>
</organism>
<comment type="caution">
    <text evidence="1">The sequence shown here is derived from an EMBL/GenBank/DDBJ whole genome shotgun (WGS) entry which is preliminary data.</text>
</comment>
<protein>
    <submittedName>
        <fullName evidence="1">Uncharacterized protein</fullName>
    </submittedName>
</protein>
<reference evidence="2" key="1">
    <citation type="journal article" date="2022" name="Mol. Ecol. Resour.">
        <title>The genomes of chicory, endive, great burdock and yacon provide insights into Asteraceae palaeo-polyploidization history and plant inulin production.</title>
        <authorList>
            <person name="Fan W."/>
            <person name="Wang S."/>
            <person name="Wang H."/>
            <person name="Wang A."/>
            <person name="Jiang F."/>
            <person name="Liu H."/>
            <person name="Zhao H."/>
            <person name="Xu D."/>
            <person name="Zhang Y."/>
        </authorList>
    </citation>
    <scope>NUCLEOTIDE SEQUENCE [LARGE SCALE GENOMIC DNA]</scope>
    <source>
        <strain evidence="2">cv. Yunnan</strain>
    </source>
</reference>
<gene>
    <name evidence="1" type="ORF">L1987_38930</name>
</gene>